<dbReference type="Proteomes" id="UP000885672">
    <property type="component" value="Unassembled WGS sequence"/>
</dbReference>
<feature type="non-terminal residue" evidence="12">
    <location>
        <position position="1"/>
    </location>
</feature>
<keyword evidence="7" id="KW-0378">Hydrolase</keyword>
<evidence type="ECO:0000256" key="4">
    <source>
        <dbReference type="ARBA" id="ARBA00022723"/>
    </source>
</evidence>
<evidence type="ECO:0000256" key="10">
    <source>
        <dbReference type="ARBA" id="ARBA00023172"/>
    </source>
</evidence>
<evidence type="ECO:0000256" key="3">
    <source>
        <dbReference type="ARBA" id="ARBA00022722"/>
    </source>
</evidence>
<evidence type="ECO:0000256" key="1">
    <source>
        <dbReference type="ARBA" id="ARBA00009518"/>
    </source>
</evidence>
<dbReference type="Pfam" id="PF02075">
    <property type="entry name" value="RuvC"/>
    <property type="match status" value="1"/>
</dbReference>
<keyword evidence="3" id="KW-0540">Nuclease</keyword>
<keyword evidence="2" id="KW-0963">Cytoplasm</keyword>
<dbReference type="InterPro" id="IPR036397">
    <property type="entry name" value="RNaseH_sf"/>
</dbReference>
<evidence type="ECO:0000256" key="9">
    <source>
        <dbReference type="ARBA" id="ARBA00023125"/>
    </source>
</evidence>
<dbReference type="GO" id="GO:0006281">
    <property type="term" value="P:DNA repair"/>
    <property type="evidence" value="ECO:0007669"/>
    <property type="project" value="UniProtKB-KW"/>
</dbReference>
<dbReference type="SUPFAM" id="SSF53098">
    <property type="entry name" value="Ribonuclease H-like"/>
    <property type="match status" value="1"/>
</dbReference>
<dbReference type="PANTHER" id="PTHR30194">
    <property type="entry name" value="CROSSOVER JUNCTION ENDODEOXYRIBONUCLEASE RUVC"/>
    <property type="match status" value="1"/>
</dbReference>
<comment type="caution">
    <text evidence="12">The sequence shown here is derived from an EMBL/GenBank/DDBJ whole genome shotgun (WGS) entry which is preliminary data.</text>
</comment>
<evidence type="ECO:0008006" key="13">
    <source>
        <dbReference type="Google" id="ProtNLM"/>
    </source>
</evidence>
<dbReference type="PANTHER" id="PTHR30194:SF3">
    <property type="entry name" value="CROSSOVER JUNCTION ENDODEOXYRIBONUCLEASE RUVC"/>
    <property type="match status" value="1"/>
</dbReference>
<organism evidence="12">
    <name type="scientific">candidate division WOR-3 bacterium</name>
    <dbReference type="NCBI Taxonomy" id="2052148"/>
    <lineage>
        <taxon>Bacteria</taxon>
        <taxon>Bacteria division WOR-3</taxon>
    </lineage>
</organism>
<keyword evidence="4" id="KW-0479">Metal-binding</keyword>
<evidence type="ECO:0000313" key="12">
    <source>
        <dbReference type="EMBL" id="HDR00523.1"/>
    </source>
</evidence>
<evidence type="ECO:0000256" key="7">
    <source>
        <dbReference type="ARBA" id="ARBA00022801"/>
    </source>
</evidence>
<dbReference type="GO" id="GO:0016787">
    <property type="term" value="F:hydrolase activity"/>
    <property type="evidence" value="ECO:0007669"/>
    <property type="project" value="UniProtKB-KW"/>
</dbReference>
<evidence type="ECO:0000256" key="2">
    <source>
        <dbReference type="ARBA" id="ARBA00022490"/>
    </source>
</evidence>
<dbReference type="GO" id="GO:0006310">
    <property type="term" value="P:DNA recombination"/>
    <property type="evidence" value="ECO:0007669"/>
    <property type="project" value="UniProtKB-KW"/>
</dbReference>
<dbReference type="InterPro" id="IPR002176">
    <property type="entry name" value="X-over_junc_endoDNase_RuvC"/>
</dbReference>
<keyword evidence="8" id="KW-0460">Magnesium</keyword>
<gene>
    <name evidence="12" type="ORF">ENN51_09620</name>
</gene>
<dbReference type="EMBL" id="DSBX01000369">
    <property type="protein sequence ID" value="HDR00523.1"/>
    <property type="molecule type" value="Genomic_DNA"/>
</dbReference>
<keyword evidence="10" id="KW-0233">DNA recombination</keyword>
<proteinExistence type="inferred from homology"/>
<keyword evidence="9" id="KW-0238">DNA-binding</keyword>
<dbReference type="InterPro" id="IPR012337">
    <property type="entry name" value="RNaseH-like_sf"/>
</dbReference>
<evidence type="ECO:0000256" key="6">
    <source>
        <dbReference type="ARBA" id="ARBA00022763"/>
    </source>
</evidence>
<dbReference type="GO" id="GO:0003677">
    <property type="term" value="F:DNA binding"/>
    <property type="evidence" value="ECO:0007669"/>
    <property type="project" value="UniProtKB-KW"/>
</dbReference>
<keyword evidence="6" id="KW-0227">DNA damage</keyword>
<reference evidence="12" key="1">
    <citation type="journal article" date="2020" name="mSystems">
        <title>Genome- and Community-Level Interaction Insights into Carbon Utilization and Element Cycling Functions of Hydrothermarchaeota in Hydrothermal Sediment.</title>
        <authorList>
            <person name="Zhou Z."/>
            <person name="Liu Y."/>
            <person name="Xu W."/>
            <person name="Pan J."/>
            <person name="Luo Z.H."/>
            <person name="Li M."/>
        </authorList>
    </citation>
    <scope>NUCLEOTIDE SEQUENCE [LARGE SCALE GENOMIC DNA]</scope>
    <source>
        <strain evidence="12">SpSt-1182</strain>
    </source>
</reference>
<evidence type="ECO:0000256" key="11">
    <source>
        <dbReference type="ARBA" id="ARBA00023204"/>
    </source>
</evidence>
<name>A0A7V0XFU3_UNCW3</name>
<evidence type="ECO:0000256" key="5">
    <source>
        <dbReference type="ARBA" id="ARBA00022759"/>
    </source>
</evidence>
<keyword evidence="5" id="KW-0255">Endonuclease</keyword>
<dbReference type="GO" id="GO:0046872">
    <property type="term" value="F:metal ion binding"/>
    <property type="evidence" value="ECO:0007669"/>
    <property type="project" value="UniProtKB-KW"/>
</dbReference>
<dbReference type="Gene3D" id="3.30.420.10">
    <property type="entry name" value="Ribonuclease H-like superfamily/Ribonuclease H"/>
    <property type="match status" value="1"/>
</dbReference>
<keyword evidence="11" id="KW-0234">DNA repair</keyword>
<dbReference type="GO" id="GO:0004520">
    <property type="term" value="F:DNA endonuclease activity"/>
    <property type="evidence" value="ECO:0007669"/>
    <property type="project" value="InterPro"/>
</dbReference>
<protein>
    <recommendedName>
        <fullName evidence="13">Holliday junction nuclease RuvC</fullName>
    </recommendedName>
</protein>
<comment type="similarity">
    <text evidence="1">Belongs to the RuvC family.</text>
</comment>
<accession>A0A7V0XFU3</accession>
<dbReference type="PRINTS" id="PR00696">
    <property type="entry name" value="RSOLVASERUVC"/>
</dbReference>
<dbReference type="AlphaFoldDB" id="A0A7V0XFU3"/>
<sequence length="101" mass="10944">ARSVILSAQCRGVILYTLARRGVAVTEVTPATIKLSVTGSGRASKTQMNYMVRQVLGLDERVPEHAADALAAAYCLRKRRRGFPAVSPGHLTTRPLDRSPL</sequence>
<evidence type="ECO:0000256" key="8">
    <source>
        <dbReference type="ARBA" id="ARBA00022842"/>
    </source>
</evidence>